<dbReference type="OrthoDB" id="1253390at2"/>
<gene>
    <name evidence="3" type="ordered locus">Mycch_5295</name>
</gene>
<accession>I4BRS2</accession>
<reference evidence="3 4" key="1">
    <citation type="submission" date="2012-06" db="EMBL/GenBank/DDBJ databases">
        <title>Complete sequence of chromosome of Mycobacterium chubuense NBB4.</title>
        <authorList>
            <consortium name="US DOE Joint Genome Institute"/>
            <person name="Lucas S."/>
            <person name="Han J."/>
            <person name="Lapidus A."/>
            <person name="Cheng J.-F."/>
            <person name="Goodwin L."/>
            <person name="Pitluck S."/>
            <person name="Peters L."/>
            <person name="Mikhailova N."/>
            <person name="Teshima H."/>
            <person name="Detter J.C."/>
            <person name="Han C."/>
            <person name="Tapia R."/>
            <person name="Land M."/>
            <person name="Hauser L."/>
            <person name="Kyrpides N."/>
            <person name="Ivanova N."/>
            <person name="Pagani I."/>
            <person name="Mattes T."/>
            <person name="Holmes A."/>
            <person name="Rutledge P."/>
            <person name="Paulsen I."/>
            <person name="Coleman N."/>
            <person name="Woyke T."/>
        </authorList>
    </citation>
    <scope>NUCLEOTIDE SEQUENCE [LARGE SCALE GENOMIC DNA]</scope>
    <source>
        <strain evidence="3 4">NBB4</strain>
    </source>
</reference>
<dbReference type="AlphaFoldDB" id="I4BRS2"/>
<keyword evidence="4" id="KW-1185">Reference proteome</keyword>
<feature type="transmembrane region" description="Helical" evidence="2">
    <location>
        <begin position="19"/>
        <end position="39"/>
    </location>
</feature>
<dbReference type="Pfam" id="PF17963">
    <property type="entry name" value="Big_9"/>
    <property type="match status" value="1"/>
</dbReference>
<dbReference type="EMBL" id="CP003053">
    <property type="protein sequence ID" value="AFM19979.1"/>
    <property type="molecule type" value="Genomic_DNA"/>
</dbReference>
<dbReference type="HOGENOM" id="CLU_466782_0_0_11"/>
<feature type="region of interest" description="Disordered" evidence="1">
    <location>
        <begin position="44"/>
        <end position="141"/>
    </location>
</feature>
<keyword evidence="2" id="KW-0472">Membrane</keyword>
<feature type="compositionally biased region" description="Low complexity" evidence="1">
    <location>
        <begin position="46"/>
        <end position="58"/>
    </location>
</feature>
<evidence type="ECO:0000313" key="3">
    <source>
        <dbReference type="EMBL" id="AFM19979.1"/>
    </source>
</evidence>
<dbReference type="eggNOG" id="COG2373">
    <property type="taxonomic scope" value="Bacteria"/>
</dbReference>
<dbReference type="GO" id="GO:0008237">
    <property type="term" value="F:metallopeptidase activity"/>
    <property type="evidence" value="ECO:0007669"/>
    <property type="project" value="InterPro"/>
</dbReference>
<dbReference type="PATRIC" id="fig|710421.3.peg.5286"/>
<dbReference type="InterPro" id="IPR024079">
    <property type="entry name" value="MetalloPept_cat_dom_sf"/>
</dbReference>
<feature type="compositionally biased region" description="Low complexity" evidence="1">
    <location>
        <begin position="88"/>
        <end position="118"/>
    </location>
</feature>
<name>I4BRS2_MYCCN</name>
<keyword evidence="2" id="KW-1133">Transmembrane helix</keyword>
<organism evidence="3 4">
    <name type="scientific">Mycolicibacterium chubuense (strain NBB4)</name>
    <name type="common">Mycobacterium chubuense</name>
    <dbReference type="NCBI Taxonomy" id="710421"/>
    <lineage>
        <taxon>Bacteria</taxon>
        <taxon>Bacillati</taxon>
        <taxon>Actinomycetota</taxon>
        <taxon>Actinomycetes</taxon>
        <taxon>Mycobacteriales</taxon>
        <taxon>Mycobacteriaceae</taxon>
        <taxon>Mycolicibacterium</taxon>
    </lineage>
</organism>
<dbReference type="KEGG" id="mcb:Mycch_5295"/>
<dbReference type="Gene3D" id="3.40.390.10">
    <property type="entry name" value="Collagenase (Catalytic Domain)"/>
    <property type="match status" value="1"/>
</dbReference>
<dbReference type="STRING" id="710421.Mycch_5295"/>
<dbReference type="Proteomes" id="UP000006057">
    <property type="component" value="Chromosome"/>
</dbReference>
<dbReference type="eggNOG" id="COG3291">
    <property type="taxonomic scope" value="Bacteria"/>
</dbReference>
<sequence precursor="true">MTAETTCHRRAELLPVRRWLACGAASAGIGAGLLGFTLLGPQTGVASADSTAGSSASARTHEPAAHVARTTRTPKTTETKATRKTRSRLGASTEAGSGTTASTSVADPADAQAAVTAPRRTRVSQAPTVAPAQLTGQISGPITGTLGASDATGDALTYQLKGTPREGTVDLNPDGTYTYTPNARFDGVDAFRVAVTDPGATPSLFGARATTAKAVINQGAITFDFSYTDGAQYWTADRQDALQHAADNLMLYLVVPRPVTLTYTVTGESDSTSATLASAGSPLTSGRPGFQQTVVQRKLLTGLDANGRTADGEITFNFDAPWALGDTVGANQYDFTSVVLHELVHSLGFLSMLGAAGDNADTSRPVFDRFIVTADGTKVIGLGYKFNDRYDANLTGGAGGLYFGGPHAVAAYGGVVPLYTPNPFEPGSSVSHLDDNTFTGANSVRMVAYSSTGMGVRTLSAVELGILGDLGYQVALPQTPPTTLAFVGLVFIGARRRKKTAAPGVEQAA</sequence>
<dbReference type="Gene3D" id="2.60.40.3440">
    <property type="match status" value="1"/>
</dbReference>
<evidence type="ECO:0000313" key="4">
    <source>
        <dbReference type="Proteomes" id="UP000006057"/>
    </source>
</evidence>
<protein>
    <submittedName>
        <fullName evidence="3">Uncharacterized protein</fullName>
    </submittedName>
</protein>
<proteinExistence type="predicted"/>
<evidence type="ECO:0000256" key="1">
    <source>
        <dbReference type="SAM" id="MobiDB-lite"/>
    </source>
</evidence>
<keyword evidence="2" id="KW-0812">Transmembrane</keyword>
<evidence type="ECO:0000256" key="2">
    <source>
        <dbReference type="SAM" id="Phobius"/>
    </source>
</evidence>
<dbReference type="SUPFAM" id="SSF55486">
    <property type="entry name" value="Metalloproteases ('zincins'), catalytic domain"/>
    <property type="match status" value="1"/>
</dbReference>
<dbReference type="RefSeq" id="WP_014818444.1">
    <property type="nucleotide sequence ID" value="NC_018027.1"/>
</dbReference>